<dbReference type="PANTHER" id="PTHR30466">
    <property type="entry name" value="FLAVIN REDUCTASE"/>
    <property type="match status" value="1"/>
</dbReference>
<accession>A0ABV6PBV9</accession>
<dbReference type="InterPro" id="IPR012349">
    <property type="entry name" value="Split_barrel_FMN-bd"/>
</dbReference>
<dbReference type="Pfam" id="PF01613">
    <property type="entry name" value="Flavin_Reduct"/>
    <property type="match status" value="1"/>
</dbReference>
<protein>
    <submittedName>
        <fullName evidence="4">Flavin reductase family protein</fullName>
        <ecNumber evidence="4">1.-.-.-</ecNumber>
    </submittedName>
</protein>
<dbReference type="InterPro" id="IPR050268">
    <property type="entry name" value="NADH-dep_flavin_reductase"/>
</dbReference>
<name>A0ABV6PBV9_9MICC</name>
<dbReference type="GO" id="GO:0016491">
    <property type="term" value="F:oxidoreductase activity"/>
    <property type="evidence" value="ECO:0007669"/>
    <property type="project" value="UniProtKB-KW"/>
</dbReference>
<dbReference type="EC" id="1.-.-.-" evidence="4"/>
<comment type="caution">
    <text evidence="4">The sequence shown here is derived from an EMBL/GenBank/DDBJ whole genome shotgun (WGS) entry which is preliminary data.</text>
</comment>
<dbReference type="PANTHER" id="PTHR30466:SF1">
    <property type="entry name" value="FMN REDUCTASE (NADH) RUTF"/>
    <property type="match status" value="1"/>
</dbReference>
<keyword evidence="1 4" id="KW-0560">Oxidoreductase</keyword>
<proteinExistence type="predicted"/>
<gene>
    <name evidence="4" type="ORF">ACFFFR_05585</name>
</gene>
<feature type="region of interest" description="Disordered" evidence="2">
    <location>
        <begin position="169"/>
        <end position="193"/>
    </location>
</feature>
<dbReference type="Proteomes" id="UP001589862">
    <property type="component" value="Unassembled WGS sequence"/>
</dbReference>
<feature type="domain" description="Flavin reductase like" evidence="3">
    <location>
        <begin position="26"/>
        <end position="173"/>
    </location>
</feature>
<sequence length="193" mass="20968">MTMTTENRPATDWDSLSLQDQFVRAMGGAATAVTIVTTNGPSGKFGQTVSAMSSLSADPMSSLVCINQRSPIASAIEENGVFAINVLGRQHDHVADTFAGRPWPGKDRWDWTCGVWDEAPSQSPKLVDALAVFDCVPDQVIPYGTHNIYIGKVTWVAAEPQDPLVYHKRRYGKPQPVPPSEFADYPGSGPTYL</sequence>
<evidence type="ECO:0000256" key="1">
    <source>
        <dbReference type="ARBA" id="ARBA00023002"/>
    </source>
</evidence>
<evidence type="ECO:0000313" key="4">
    <source>
        <dbReference type="EMBL" id="MFC0581852.1"/>
    </source>
</evidence>
<reference evidence="4 5" key="1">
    <citation type="submission" date="2024-09" db="EMBL/GenBank/DDBJ databases">
        <authorList>
            <person name="Sun Q."/>
            <person name="Mori K."/>
        </authorList>
    </citation>
    <scope>NUCLEOTIDE SEQUENCE [LARGE SCALE GENOMIC DNA]</scope>
    <source>
        <strain evidence="4 5">NCAIM B.02604</strain>
    </source>
</reference>
<evidence type="ECO:0000313" key="5">
    <source>
        <dbReference type="Proteomes" id="UP001589862"/>
    </source>
</evidence>
<dbReference type="InterPro" id="IPR002563">
    <property type="entry name" value="Flavin_Rdtase-like_dom"/>
</dbReference>
<dbReference type="EMBL" id="JBHLUB010000026">
    <property type="protein sequence ID" value="MFC0581852.1"/>
    <property type="molecule type" value="Genomic_DNA"/>
</dbReference>
<keyword evidence="5" id="KW-1185">Reference proteome</keyword>
<evidence type="ECO:0000256" key="2">
    <source>
        <dbReference type="SAM" id="MobiDB-lite"/>
    </source>
</evidence>
<dbReference type="SMART" id="SM00903">
    <property type="entry name" value="Flavin_Reduct"/>
    <property type="match status" value="1"/>
</dbReference>
<dbReference type="SUPFAM" id="SSF50475">
    <property type="entry name" value="FMN-binding split barrel"/>
    <property type="match status" value="1"/>
</dbReference>
<dbReference type="RefSeq" id="WP_377458570.1">
    <property type="nucleotide sequence ID" value="NZ_JBHLUB010000026.1"/>
</dbReference>
<dbReference type="Gene3D" id="2.30.110.10">
    <property type="entry name" value="Electron Transport, Fmn-binding Protein, Chain A"/>
    <property type="match status" value="1"/>
</dbReference>
<evidence type="ECO:0000259" key="3">
    <source>
        <dbReference type="SMART" id="SM00903"/>
    </source>
</evidence>
<organism evidence="4 5">
    <name type="scientific">Micrococcoides hystricis</name>
    <dbReference type="NCBI Taxonomy" id="1572761"/>
    <lineage>
        <taxon>Bacteria</taxon>
        <taxon>Bacillati</taxon>
        <taxon>Actinomycetota</taxon>
        <taxon>Actinomycetes</taxon>
        <taxon>Micrococcales</taxon>
        <taxon>Micrococcaceae</taxon>
        <taxon>Micrococcoides</taxon>
    </lineage>
</organism>